<dbReference type="Proteomes" id="UP000324897">
    <property type="component" value="Chromosome 2"/>
</dbReference>
<feature type="non-terminal residue" evidence="1">
    <location>
        <position position="1"/>
    </location>
</feature>
<reference evidence="1 2" key="1">
    <citation type="journal article" date="2019" name="Sci. Rep.">
        <title>A high-quality genome of Eragrostis curvula grass provides insights into Poaceae evolution and supports new strategies to enhance forage quality.</title>
        <authorList>
            <person name="Carballo J."/>
            <person name="Santos B.A.C.M."/>
            <person name="Zappacosta D."/>
            <person name="Garbus I."/>
            <person name="Selva J.P."/>
            <person name="Gallo C.A."/>
            <person name="Diaz A."/>
            <person name="Albertini E."/>
            <person name="Caccamo M."/>
            <person name="Echenique V."/>
        </authorList>
    </citation>
    <scope>NUCLEOTIDE SEQUENCE [LARGE SCALE GENOMIC DNA]</scope>
    <source>
        <strain evidence="2">cv. Victoria</strain>
        <tissue evidence="1">Leaf</tissue>
    </source>
</reference>
<evidence type="ECO:0000313" key="2">
    <source>
        <dbReference type="Proteomes" id="UP000324897"/>
    </source>
</evidence>
<dbReference type="AlphaFoldDB" id="A0A5J9UTI6"/>
<name>A0A5J9UTI6_9POAL</name>
<protein>
    <submittedName>
        <fullName evidence="1">Uncharacterized protein</fullName>
    </submittedName>
</protein>
<gene>
    <name evidence="1" type="ORF">EJB05_29631</name>
</gene>
<accession>A0A5J9UTI6</accession>
<keyword evidence="2" id="KW-1185">Reference proteome</keyword>
<dbReference type="EMBL" id="RWGY01000013">
    <property type="protein sequence ID" value="TVU27053.1"/>
    <property type="molecule type" value="Genomic_DNA"/>
</dbReference>
<comment type="caution">
    <text evidence="1">The sequence shown here is derived from an EMBL/GenBank/DDBJ whole genome shotgun (WGS) entry which is preliminary data.</text>
</comment>
<dbReference type="Gramene" id="TVU27053">
    <property type="protein sequence ID" value="TVU27053"/>
    <property type="gene ID" value="EJB05_29631"/>
</dbReference>
<evidence type="ECO:0000313" key="1">
    <source>
        <dbReference type="EMBL" id="TVU27053.1"/>
    </source>
</evidence>
<proteinExistence type="predicted"/>
<organism evidence="1 2">
    <name type="scientific">Eragrostis curvula</name>
    <name type="common">weeping love grass</name>
    <dbReference type="NCBI Taxonomy" id="38414"/>
    <lineage>
        <taxon>Eukaryota</taxon>
        <taxon>Viridiplantae</taxon>
        <taxon>Streptophyta</taxon>
        <taxon>Embryophyta</taxon>
        <taxon>Tracheophyta</taxon>
        <taxon>Spermatophyta</taxon>
        <taxon>Magnoliopsida</taxon>
        <taxon>Liliopsida</taxon>
        <taxon>Poales</taxon>
        <taxon>Poaceae</taxon>
        <taxon>PACMAD clade</taxon>
        <taxon>Chloridoideae</taxon>
        <taxon>Eragrostideae</taxon>
        <taxon>Eragrostidinae</taxon>
        <taxon>Eragrostis</taxon>
    </lineage>
</organism>
<sequence length="106" mass="11894">MTSSWCMSRIRRSLGPASSFRLFSTYSNKTNRKRCPVLAAPILCVHFVFACVNSGDRRRRDRGEFQQFSAGADAKSECQLELLLNGLKDAVKKAPLYSFHGAHAPR</sequence>